<keyword evidence="2" id="KW-1185">Reference proteome</keyword>
<sequence>MHTIVVHLEKKLHDWYLIEPFFYKGQSIGVLSFLEMPLSQVGVPNYQKLQETLNDYLYRNGIDDWQLVFILSTQKQHVHKFRLNSYLYYIQKDILKPLKQKRLYPDQTSLLYLDSLQNKEHEQVEDYYHQLDTQGFLNSGGGFPHHNMFIEPGVKRLIYHKQVF</sequence>
<evidence type="ECO:0000313" key="1">
    <source>
        <dbReference type="EMBL" id="SHG06186.1"/>
    </source>
</evidence>
<dbReference type="Proteomes" id="UP000183988">
    <property type="component" value="Unassembled WGS sequence"/>
</dbReference>
<accession>A0A1M5GR28</accession>
<dbReference type="OrthoDB" id="2856803at2"/>
<proteinExistence type="predicted"/>
<dbReference type="EMBL" id="FQVW01000014">
    <property type="protein sequence ID" value="SHG06186.1"/>
    <property type="molecule type" value="Genomic_DNA"/>
</dbReference>
<reference evidence="1 2" key="1">
    <citation type="submission" date="2016-11" db="EMBL/GenBank/DDBJ databases">
        <authorList>
            <person name="Jaros S."/>
            <person name="Januszkiewicz K."/>
            <person name="Wedrychowicz H."/>
        </authorList>
    </citation>
    <scope>NUCLEOTIDE SEQUENCE [LARGE SCALE GENOMIC DNA]</scope>
    <source>
        <strain evidence="1 2">IBRC-M 10683</strain>
    </source>
</reference>
<protein>
    <submittedName>
        <fullName evidence="1">Uncharacterized protein</fullName>
    </submittedName>
</protein>
<name>A0A1M5GR28_9BACI</name>
<dbReference type="STRING" id="930117.SAMN05216225_101421"/>
<gene>
    <name evidence="1" type="ORF">SAMN05216225_101421</name>
</gene>
<organism evidence="1 2">
    <name type="scientific">Ornithinibacillus halophilus</name>
    <dbReference type="NCBI Taxonomy" id="930117"/>
    <lineage>
        <taxon>Bacteria</taxon>
        <taxon>Bacillati</taxon>
        <taxon>Bacillota</taxon>
        <taxon>Bacilli</taxon>
        <taxon>Bacillales</taxon>
        <taxon>Bacillaceae</taxon>
        <taxon>Ornithinibacillus</taxon>
    </lineage>
</organism>
<dbReference type="AlphaFoldDB" id="A0A1M5GR28"/>
<evidence type="ECO:0000313" key="2">
    <source>
        <dbReference type="Proteomes" id="UP000183988"/>
    </source>
</evidence>
<dbReference type="RefSeq" id="WP_072889743.1">
    <property type="nucleotide sequence ID" value="NZ_FQVW01000014.1"/>
</dbReference>